<proteinExistence type="predicted"/>
<dbReference type="SMART" id="SM00062">
    <property type="entry name" value="PBPb"/>
    <property type="match status" value="1"/>
</dbReference>
<gene>
    <name evidence="3" type="ORF">SAMN02745220_02177</name>
</gene>
<dbReference type="Pfam" id="PF00497">
    <property type="entry name" value="SBP_bac_3"/>
    <property type="match status" value="1"/>
</dbReference>
<dbReference type="PANTHER" id="PTHR35936">
    <property type="entry name" value="MEMBRANE-BOUND LYTIC MUREIN TRANSGLYCOSYLASE F"/>
    <property type="match status" value="1"/>
</dbReference>
<dbReference type="AlphaFoldDB" id="A0A1M7Y6G2"/>
<dbReference type="EMBL" id="FRFE01000009">
    <property type="protein sequence ID" value="SHO48181.1"/>
    <property type="molecule type" value="Genomic_DNA"/>
</dbReference>
<sequence length="277" mass="31592">MSSILFSGTYNTVQKSKILLVAFVVVMILSGVESKIYAAENGRSGDGKLATVTLCIGENWEPYYSETLDNGGVVVELVRRAFTRGGYSLELEWFPWTRAFNMAKTGDCDGVLGAWYTEERKQFFIYSEPFLTTELVFFKRKGEKITYTTLRDLQPYRIGVARDSGPYELLKPEFEQNLDVATSAYLNIQKLMGKRFDLLADEKLNVLYIINTHLPEWRGALEILSPPLQINKLHVIISKKIETPQKIVDAFNHGLKEIQEDGTFDAILKEYNFSEIK</sequence>
<keyword evidence="4" id="KW-1185">Reference proteome</keyword>
<evidence type="ECO:0000256" key="1">
    <source>
        <dbReference type="ARBA" id="ARBA00022729"/>
    </source>
</evidence>
<dbReference type="InterPro" id="IPR001638">
    <property type="entry name" value="Solute-binding_3/MltF_N"/>
</dbReference>
<reference evidence="3 4" key="1">
    <citation type="submission" date="2016-12" db="EMBL/GenBank/DDBJ databases">
        <authorList>
            <person name="Song W.-J."/>
            <person name="Kurnit D.M."/>
        </authorList>
    </citation>
    <scope>NUCLEOTIDE SEQUENCE [LARGE SCALE GENOMIC DNA]</scope>
    <source>
        <strain evidence="3 4">DSM 18488</strain>
    </source>
</reference>
<evidence type="ECO:0000313" key="3">
    <source>
        <dbReference type="EMBL" id="SHO48181.1"/>
    </source>
</evidence>
<feature type="domain" description="Solute-binding protein family 3/N-terminal" evidence="2">
    <location>
        <begin position="51"/>
        <end position="275"/>
    </location>
</feature>
<dbReference type="Proteomes" id="UP000184603">
    <property type="component" value="Unassembled WGS sequence"/>
</dbReference>
<accession>A0A1M7Y6G2</accession>
<dbReference type="PANTHER" id="PTHR35936:SF25">
    <property type="entry name" value="ABC TRANSPORTER SUBSTRATE-BINDING PROTEIN"/>
    <property type="match status" value="1"/>
</dbReference>
<organism evidence="3 4">
    <name type="scientific">Desulfopila aestuarii DSM 18488</name>
    <dbReference type="NCBI Taxonomy" id="1121416"/>
    <lineage>
        <taxon>Bacteria</taxon>
        <taxon>Pseudomonadati</taxon>
        <taxon>Thermodesulfobacteriota</taxon>
        <taxon>Desulfobulbia</taxon>
        <taxon>Desulfobulbales</taxon>
        <taxon>Desulfocapsaceae</taxon>
        <taxon>Desulfopila</taxon>
    </lineage>
</organism>
<name>A0A1M7Y6G2_9BACT</name>
<dbReference type="Gene3D" id="3.40.190.10">
    <property type="entry name" value="Periplasmic binding protein-like II"/>
    <property type="match status" value="2"/>
</dbReference>
<keyword evidence="1" id="KW-0732">Signal</keyword>
<evidence type="ECO:0000259" key="2">
    <source>
        <dbReference type="SMART" id="SM00062"/>
    </source>
</evidence>
<dbReference type="SUPFAM" id="SSF53850">
    <property type="entry name" value="Periplasmic binding protein-like II"/>
    <property type="match status" value="1"/>
</dbReference>
<dbReference type="OrthoDB" id="8907081at2"/>
<protein>
    <submittedName>
        <fullName evidence="3">Polar amino acid transport system substrate-binding protein</fullName>
    </submittedName>
</protein>
<evidence type="ECO:0000313" key="4">
    <source>
        <dbReference type="Proteomes" id="UP000184603"/>
    </source>
</evidence>
<dbReference type="STRING" id="1121416.SAMN02745220_02177"/>
<dbReference type="RefSeq" id="WP_073613477.1">
    <property type="nucleotide sequence ID" value="NZ_FRFE01000009.1"/>
</dbReference>